<dbReference type="Pfam" id="PF26410">
    <property type="entry name" value="GH5_mannosidase"/>
    <property type="match status" value="1"/>
</dbReference>
<evidence type="ECO:0000256" key="2">
    <source>
        <dbReference type="ARBA" id="ARBA00004613"/>
    </source>
</evidence>
<dbReference type="EMBL" id="MU007053">
    <property type="protein sequence ID" value="KAF2428699.1"/>
    <property type="molecule type" value="Genomic_DNA"/>
</dbReference>
<dbReference type="FunFam" id="3.20.20.80:FF:000076">
    <property type="entry name" value="Mannan endo-1,4-beta-mannosidase A"/>
    <property type="match status" value="1"/>
</dbReference>
<dbReference type="PANTHER" id="PTHR31451:SF39">
    <property type="entry name" value="MANNAN ENDO-1,4-BETA-MANNOSIDASE 1"/>
    <property type="match status" value="1"/>
</dbReference>
<protein>
    <recommendedName>
        <fullName evidence="4">mannan endo-1,4-beta-mannosidase</fullName>
        <ecNumber evidence="4">3.2.1.78</ecNumber>
    </recommendedName>
</protein>
<feature type="signal peptide" evidence="9">
    <location>
        <begin position="1"/>
        <end position="19"/>
    </location>
</feature>
<keyword evidence="12" id="KW-1185">Reference proteome</keyword>
<dbReference type="EC" id="3.2.1.78" evidence="4"/>
<dbReference type="InterPro" id="IPR045053">
    <property type="entry name" value="MAN-like"/>
</dbReference>
<name>A0A9P4NNY5_9PEZI</name>
<dbReference type="OrthoDB" id="406631at2759"/>
<keyword evidence="5" id="KW-0964">Secreted</keyword>
<dbReference type="GO" id="GO:0005576">
    <property type="term" value="C:extracellular region"/>
    <property type="evidence" value="ECO:0007669"/>
    <property type="project" value="UniProtKB-SubCell"/>
</dbReference>
<comment type="similarity">
    <text evidence="3">Belongs to the glycosyl hydrolase 5 (cellulase A) family.</text>
</comment>
<evidence type="ECO:0000256" key="7">
    <source>
        <dbReference type="ARBA" id="ARBA00022801"/>
    </source>
</evidence>
<evidence type="ECO:0000256" key="9">
    <source>
        <dbReference type="SAM" id="SignalP"/>
    </source>
</evidence>
<reference evidence="11" key="1">
    <citation type="journal article" date="2020" name="Stud. Mycol.">
        <title>101 Dothideomycetes genomes: a test case for predicting lifestyles and emergence of pathogens.</title>
        <authorList>
            <person name="Haridas S."/>
            <person name="Albert R."/>
            <person name="Binder M."/>
            <person name="Bloem J."/>
            <person name="Labutti K."/>
            <person name="Salamov A."/>
            <person name="Andreopoulos B."/>
            <person name="Baker S."/>
            <person name="Barry K."/>
            <person name="Bills G."/>
            <person name="Bluhm B."/>
            <person name="Cannon C."/>
            <person name="Castanera R."/>
            <person name="Culley D."/>
            <person name="Daum C."/>
            <person name="Ezra D."/>
            <person name="Gonzalez J."/>
            <person name="Henrissat B."/>
            <person name="Kuo A."/>
            <person name="Liang C."/>
            <person name="Lipzen A."/>
            <person name="Lutzoni F."/>
            <person name="Magnuson J."/>
            <person name="Mondo S."/>
            <person name="Nolan M."/>
            <person name="Ohm R."/>
            <person name="Pangilinan J."/>
            <person name="Park H.-J."/>
            <person name="Ramirez L."/>
            <person name="Alfaro M."/>
            <person name="Sun H."/>
            <person name="Tritt A."/>
            <person name="Yoshinaga Y."/>
            <person name="Zwiers L.-H."/>
            <person name="Turgeon B."/>
            <person name="Goodwin S."/>
            <person name="Spatafora J."/>
            <person name="Crous P."/>
            <person name="Grigoriev I."/>
        </authorList>
    </citation>
    <scope>NUCLEOTIDE SEQUENCE</scope>
    <source>
        <strain evidence="11">CBS 130266</strain>
    </source>
</reference>
<evidence type="ECO:0000259" key="10">
    <source>
        <dbReference type="Pfam" id="PF26410"/>
    </source>
</evidence>
<evidence type="ECO:0000313" key="12">
    <source>
        <dbReference type="Proteomes" id="UP000800235"/>
    </source>
</evidence>
<evidence type="ECO:0000256" key="3">
    <source>
        <dbReference type="ARBA" id="ARBA00005641"/>
    </source>
</evidence>
<dbReference type="PANTHER" id="PTHR31451">
    <property type="match status" value="1"/>
</dbReference>
<sequence length="369" mass="40773">MTLVALFALVSFSASFASASLFPKVGTGLKFEIENTTTYVRGTNAYWLPFQNNLEDIDLALDHIAASGLKVVRTWGFNDVTELPPPGVPYFQAFLRGGPPQINTGPDGLQRLDYVVAGAAKRGLKLVIPFVNNWKDYGGMPTYLKYYGGLSNKDWYLSQRAQEQYQKYINVVIGRYINNTAIFAWELANEPRCQGCDTSVIANWAAQTSRYIKSIDPNHMVTLGDEGHGVPGDSTYPYGTSEGSDFVKNLAIPDLDFGTFHFYPDAWHVKPESGSKWVQDHAAACAAAKKPCVFEEYGLNGALKCAKMRPWQKTSISTVGMAGDMYWQAGDALSSGLSSDDGNTIYPNTENYDCIVTEHAKDSTARRRR</sequence>
<dbReference type="Gene3D" id="3.20.20.80">
    <property type="entry name" value="Glycosidases"/>
    <property type="match status" value="1"/>
</dbReference>
<evidence type="ECO:0000256" key="1">
    <source>
        <dbReference type="ARBA" id="ARBA00001678"/>
    </source>
</evidence>
<accession>A0A9P4NNY5</accession>
<gene>
    <name evidence="11" type="ORF">EJ08DRAFT_719099</name>
</gene>
<dbReference type="GO" id="GO:0016985">
    <property type="term" value="F:mannan endo-1,4-beta-mannosidase activity"/>
    <property type="evidence" value="ECO:0007669"/>
    <property type="project" value="UniProtKB-EC"/>
</dbReference>
<keyword evidence="7" id="KW-0378">Hydrolase</keyword>
<proteinExistence type="inferred from homology"/>
<keyword evidence="8" id="KW-0326">Glycosidase</keyword>
<dbReference type="SUPFAM" id="SSF51445">
    <property type="entry name" value="(Trans)glycosidases"/>
    <property type="match status" value="1"/>
</dbReference>
<comment type="caution">
    <text evidence="11">The sequence shown here is derived from an EMBL/GenBank/DDBJ whole genome shotgun (WGS) entry which is preliminary data.</text>
</comment>
<dbReference type="InterPro" id="IPR017853">
    <property type="entry name" value="GH"/>
</dbReference>
<feature type="chain" id="PRO_5040288197" description="mannan endo-1,4-beta-mannosidase" evidence="9">
    <location>
        <begin position="20"/>
        <end position="369"/>
    </location>
</feature>
<organism evidence="11 12">
    <name type="scientific">Tothia fuscella</name>
    <dbReference type="NCBI Taxonomy" id="1048955"/>
    <lineage>
        <taxon>Eukaryota</taxon>
        <taxon>Fungi</taxon>
        <taxon>Dikarya</taxon>
        <taxon>Ascomycota</taxon>
        <taxon>Pezizomycotina</taxon>
        <taxon>Dothideomycetes</taxon>
        <taxon>Pleosporomycetidae</taxon>
        <taxon>Venturiales</taxon>
        <taxon>Cylindrosympodiaceae</taxon>
        <taxon>Tothia</taxon>
    </lineage>
</organism>
<evidence type="ECO:0000313" key="11">
    <source>
        <dbReference type="EMBL" id="KAF2428699.1"/>
    </source>
</evidence>
<dbReference type="AlphaFoldDB" id="A0A9P4NNY5"/>
<evidence type="ECO:0000256" key="4">
    <source>
        <dbReference type="ARBA" id="ARBA00012706"/>
    </source>
</evidence>
<evidence type="ECO:0000256" key="8">
    <source>
        <dbReference type="ARBA" id="ARBA00023295"/>
    </source>
</evidence>
<feature type="domain" description="Glycoside hydrolase family 5" evidence="10">
    <location>
        <begin position="108"/>
        <end position="302"/>
    </location>
</feature>
<evidence type="ECO:0000256" key="5">
    <source>
        <dbReference type="ARBA" id="ARBA00022525"/>
    </source>
</evidence>
<comment type="subcellular location">
    <subcellularLocation>
        <location evidence="2">Secreted</location>
    </subcellularLocation>
</comment>
<dbReference type="GO" id="GO:0046355">
    <property type="term" value="P:mannan catabolic process"/>
    <property type="evidence" value="ECO:0007669"/>
    <property type="project" value="UniProtKB-ARBA"/>
</dbReference>
<keyword evidence="6 9" id="KW-0732">Signal</keyword>
<dbReference type="InterPro" id="IPR001547">
    <property type="entry name" value="Glyco_hydro_5"/>
</dbReference>
<comment type="catalytic activity">
    <reaction evidence="1">
        <text>Random hydrolysis of (1-&gt;4)-beta-D-mannosidic linkages in mannans, galactomannans and glucomannans.</text>
        <dbReference type="EC" id="3.2.1.78"/>
    </reaction>
</comment>
<dbReference type="Proteomes" id="UP000800235">
    <property type="component" value="Unassembled WGS sequence"/>
</dbReference>
<evidence type="ECO:0000256" key="6">
    <source>
        <dbReference type="ARBA" id="ARBA00022729"/>
    </source>
</evidence>